<protein>
    <submittedName>
        <fullName evidence="1">Uncharacterized protein</fullName>
    </submittedName>
</protein>
<reference evidence="1" key="1">
    <citation type="submission" date="2014-09" db="EMBL/GenBank/DDBJ databases">
        <authorList>
            <person name="Magalhaes I.L.F."/>
            <person name="Oliveira U."/>
            <person name="Santos F.R."/>
            <person name="Vidigal T.H.D.A."/>
            <person name="Brescovit A.D."/>
            <person name="Santos A.J."/>
        </authorList>
    </citation>
    <scope>NUCLEOTIDE SEQUENCE</scope>
    <source>
        <tissue evidence="1">Shoot tissue taken approximately 20 cm above the soil surface</tissue>
    </source>
</reference>
<organism evidence="1">
    <name type="scientific">Arundo donax</name>
    <name type="common">Giant reed</name>
    <name type="synonym">Donax arundinaceus</name>
    <dbReference type="NCBI Taxonomy" id="35708"/>
    <lineage>
        <taxon>Eukaryota</taxon>
        <taxon>Viridiplantae</taxon>
        <taxon>Streptophyta</taxon>
        <taxon>Embryophyta</taxon>
        <taxon>Tracheophyta</taxon>
        <taxon>Spermatophyta</taxon>
        <taxon>Magnoliopsida</taxon>
        <taxon>Liliopsida</taxon>
        <taxon>Poales</taxon>
        <taxon>Poaceae</taxon>
        <taxon>PACMAD clade</taxon>
        <taxon>Arundinoideae</taxon>
        <taxon>Arundineae</taxon>
        <taxon>Arundo</taxon>
    </lineage>
</organism>
<accession>A0A0A8XWL7</accession>
<proteinExistence type="predicted"/>
<dbReference type="EMBL" id="GBRH01279486">
    <property type="protein sequence ID" value="JAD18409.1"/>
    <property type="molecule type" value="Transcribed_RNA"/>
</dbReference>
<evidence type="ECO:0000313" key="1">
    <source>
        <dbReference type="EMBL" id="JAD18409.1"/>
    </source>
</evidence>
<sequence length="11" mass="1167">MHPLATVVSVN</sequence>
<reference evidence="1" key="2">
    <citation type="journal article" date="2015" name="Data Brief">
        <title>Shoot transcriptome of the giant reed, Arundo donax.</title>
        <authorList>
            <person name="Barrero R.A."/>
            <person name="Guerrero F.D."/>
            <person name="Moolhuijzen P."/>
            <person name="Goolsby J.A."/>
            <person name="Tidwell J."/>
            <person name="Bellgard S.E."/>
            <person name="Bellgard M.I."/>
        </authorList>
    </citation>
    <scope>NUCLEOTIDE SEQUENCE</scope>
    <source>
        <tissue evidence="1">Shoot tissue taken approximately 20 cm above the soil surface</tissue>
    </source>
</reference>
<name>A0A0A8XWL7_ARUDO</name>